<evidence type="ECO:0000313" key="5">
    <source>
        <dbReference type="WBParaSite" id="DME_0000649801-mRNA-1"/>
    </source>
</evidence>
<protein>
    <submittedName>
        <fullName evidence="5">TLDc domain-containing protein</fullName>
    </submittedName>
</protein>
<name>A0A0N4UG93_DRAME</name>
<organism evidence="3 5">
    <name type="scientific">Dracunculus medinensis</name>
    <name type="common">Guinea worm</name>
    <dbReference type="NCBI Taxonomy" id="318479"/>
    <lineage>
        <taxon>Eukaryota</taxon>
        <taxon>Metazoa</taxon>
        <taxon>Ecdysozoa</taxon>
        <taxon>Nematoda</taxon>
        <taxon>Chromadorea</taxon>
        <taxon>Rhabditida</taxon>
        <taxon>Spirurina</taxon>
        <taxon>Dracunculoidea</taxon>
        <taxon>Dracunculidae</taxon>
        <taxon>Dracunculus</taxon>
    </lineage>
</organism>
<evidence type="ECO:0000313" key="3">
    <source>
        <dbReference type="Proteomes" id="UP000038040"/>
    </source>
</evidence>
<reference evidence="5" key="1">
    <citation type="submission" date="2017-02" db="UniProtKB">
        <authorList>
            <consortium name="WormBaseParasite"/>
        </authorList>
    </citation>
    <scope>IDENTIFICATION</scope>
</reference>
<reference evidence="2 4" key="2">
    <citation type="submission" date="2018-11" db="EMBL/GenBank/DDBJ databases">
        <authorList>
            <consortium name="Pathogen Informatics"/>
        </authorList>
    </citation>
    <scope>NUCLEOTIDE SEQUENCE [LARGE SCALE GENOMIC DNA]</scope>
</reference>
<proteinExistence type="predicted"/>
<evidence type="ECO:0000313" key="4">
    <source>
        <dbReference type="Proteomes" id="UP000274756"/>
    </source>
</evidence>
<sequence length="308" mass="35484">MQMNSIIHENSDNFIEVLLTPENIFKISASSCGIEIDEQDSFFNDLLAKLETISSSSAELLQWKDQNCPRLFDSIQAKFLNILNMDFEDQSPVCKTDILSPFQLWFLQRSLPLLYFNDTRNSQLFLPETKKKGWDVLYSSKYEGLSAARFQAKVFDYRGATVTVICLENNSIYVIAIDQEWRNCGTCFGSNDSVFFQLSPRFIRVAKPSSFYCNLKFRSLPMKISFDKYFILDNAFHGVSEIEVFGCSGEDALIKQKDLKRREACQIEKNKKVSLPSTWDENPDRILLELGGLYSTANRREVFSRSDQ</sequence>
<dbReference type="InterPro" id="IPR006571">
    <property type="entry name" value="TLDc_dom"/>
</dbReference>
<dbReference type="PROSITE" id="PS51886">
    <property type="entry name" value="TLDC"/>
    <property type="match status" value="1"/>
</dbReference>
<accession>A0A0N4UG93</accession>
<gene>
    <name evidence="2" type="ORF">DME_LOCUS9609</name>
</gene>
<dbReference type="Proteomes" id="UP000274756">
    <property type="component" value="Unassembled WGS sequence"/>
</dbReference>
<evidence type="ECO:0000313" key="2">
    <source>
        <dbReference type="EMBL" id="VDN59636.1"/>
    </source>
</evidence>
<keyword evidence="4" id="KW-1185">Reference proteome</keyword>
<dbReference type="AlphaFoldDB" id="A0A0N4UG93"/>
<dbReference type="EMBL" id="UYYG01001186">
    <property type="protein sequence ID" value="VDN59636.1"/>
    <property type="molecule type" value="Genomic_DNA"/>
</dbReference>
<dbReference type="WBParaSite" id="DME_0000649801-mRNA-1">
    <property type="protein sequence ID" value="DME_0000649801-mRNA-1"/>
    <property type="gene ID" value="DME_0000649801"/>
</dbReference>
<dbReference type="Pfam" id="PF07534">
    <property type="entry name" value="TLD"/>
    <property type="match status" value="1"/>
</dbReference>
<dbReference type="OrthoDB" id="289228at2759"/>
<feature type="domain" description="TLDc" evidence="1">
    <location>
        <begin position="112"/>
        <end position="248"/>
    </location>
</feature>
<dbReference type="SMART" id="SM00584">
    <property type="entry name" value="TLDc"/>
    <property type="match status" value="1"/>
</dbReference>
<evidence type="ECO:0000259" key="1">
    <source>
        <dbReference type="PROSITE" id="PS51886"/>
    </source>
</evidence>
<dbReference type="Proteomes" id="UP000038040">
    <property type="component" value="Unplaced"/>
</dbReference>